<proteinExistence type="predicted"/>
<dbReference type="Proteomes" id="UP000000328">
    <property type="component" value="Chromosome"/>
</dbReference>
<dbReference type="KEGG" id="amd:AMED_8752"/>
<sequence>MQMGNSNAADANAFKAAAAAGQVGVDPDAAQTVLNKIRTGKDAVEALLAGAGTLAQPPKLGDNPVGNAMAAKFVQRADGGGDSYAAALQNLLDQYSAAEEGIVTAMARYHEIDQAAADPFRNA</sequence>
<dbReference type="PATRIC" id="fig|749927.5.peg.9084"/>
<name>A0A0H3DHS8_AMYMU</name>
<accession>A0A0H3DHS8</accession>
<evidence type="ECO:0000313" key="2">
    <source>
        <dbReference type="Proteomes" id="UP000000328"/>
    </source>
</evidence>
<gene>
    <name evidence="1" type="ordered locus">AMED_8752</name>
</gene>
<reference evidence="1 2" key="1">
    <citation type="journal article" date="2010" name="Cell Res.">
        <title>Complete genome sequence of the rifamycin SV-producing Amycolatopsis mediterranei U32 revealed its genetic characteristics in phylogeny and metabolism.</title>
        <authorList>
            <person name="Zhao W."/>
            <person name="Zhong Y."/>
            <person name="Yuan H."/>
            <person name="Wang J."/>
            <person name="Zheng H."/>
            <person name="Wang Y."/>
            <person name="Cen X."/>
            <person name="Xu F."/>
            <person name="Bai J."/>
            <person name="Han X."/>
            <person name="Lu G."/>
            <person name="Zhu Y."/>
            <person name="Shao Z."/>
            <person name="Yan H."/>
            <person name="Li C."/>
            <person name="Peng N."/>
            <person name="Zhang Z."/>
            <person name="Zhang Y."/>
            <person name="Lin W."/>
            <person name="Fan Y."/>
            <person name="Qin Z."/>
            <person name="Hu Y."/>
            <person name="Zhu B."/>
            <person name="Wang S."/>
            <person name="Ding X."/>
            <person name="Zhao G.P."/>
        </authorList>
    </citation>
    <scope>NUCLEOTIDE SEQUENCE [LARGE SCALE GENOMIC DNA]</scope>
    <source>
        <strain evidence="2">U-32</strain>
    </source>
</reference>
<evidence type="ECO:0008006" key="3">
    <source>
        <dbReference type="Google" id="ProtNLM"/>
    </source>
</evidence>
<dbReference type="eggNOG" id="ENOG5033WTG">
    <property type="taxonomic scope" value="Bacteria"/>
</dbReference>
<evidence type="ECO:0000313" key="1">
    <source>
        <dbReference type="EMBL" id="ADJ50445.1"/>
    </source>
</evidence>
<dbReference type="HOGENOM" id="CLU_149354_0_0_11"/>
<dbReference type="OrthoDB" id="3694733at2"/>
<dbReference type="AlphaFoldDB" id="A0A0H3DHS8"/>
<organism evidence="1 2">
    <name type="scientific">Amycolatopsis mediterranei (strain U-32)</name>
    <dbReference type="NCBI Taxonomy" id="749927"/>
    <lineage>
        <taxon>Bacteria</taxon>
        <taxon>Bacillati</taxon>
        <taxon>Actinomycetota</taxon>
        <taxon>Actinomycetes</taxon>
        <taxon>Pseudonocardiales</taxon>
        <taxon>Pseudonocardiaceae</taxon>
        <taxon>Amycolatopsis</taxon>
    </lineage>
</organism>
<protein>
    <recommendedName>
        <fullName evidence="3">PE domain-containing protein</fullName>
    </recommendedName>
</protein>
<dbReference type="EMBL" id="CP002000">
    <property type="protein sequence ID" value="ADJ50445.1"/>
    <property type="molecule type" value="Genomic_DNA"/>
</dbReference>